<dbReference type="OrthoDB" id="9803381at2"/>
<feature type="transmembrane region" description="Helical" evidence="6">
    <location>
        <begin position="297"/>
        <end position="323"/>
    </location>
</feature>
<evidence type="ECO:0000256" key="1">
    <source>
        <dbReference type="ARBA" id="ARBA00004651"/>
    </source>
</evidence>
<dbReference type="EMBL" id="WURB01000002">
    <property type="protein sequence ID" value="MXQ10685.1"/>
    <property type="molecule type" value="Genomic_DNA"/>
</dbReference>
<name>A0A7X3SMW9_9HYPH</name>
<feature type="domain" description="Type II secretion system protein GspF" evidence="7">
    <location>
        <begin position="168"/>
        <end position="289"/>
    </location>
</feature>
<organism evidence="8 9">
    <name type="scientific">Microvirga makkahensis</name>
    <dbReference type="NCBI Taxonomy" id="1128670"/>
    <lineage>
        <taxon>Bacteria</taxon>
        <taxon>Pseudomonadati</taxon>
        <taxon>Pseudomonadota</taxon>
        <taxon>Alphaproteobacteria</taxon>
        <taxon>Hyphomicrobiales</taxon>
        <taxon>Methylobacteriaceae</taxon>
        <taxon>Microvirga</taxon>
    </lineage>
</organism>
<accession>A0A7X3SMW9</accession>
<keyword evidence="9" id="KW-1185">Reference proteome</keyword>
<keyword evidence="2" id="KW-1003">Cell membrane</keyword>
<evidence type="ECO:0000256" key="6">
    <source>
        <dbReference type="SAM" id="Phobius"/>
    </source>
</evidence>
<reference evidence="8 9" key="1">
    <citation type="submission" date="2019-12" db="EMBL/GenBank/DDBJ databases">
        <authorList>
            <person name="Yuan C.-G."/>
        </authorList>
    </citation>
    <scope>NUCLEOTIDE SEQUENCE [LARGE SCALE GENOMIC DNA]</scope>
    <source>
        <strain evidence="8 9">KCTC 23863</strain>
    </source>
</reference>
<reference evidence="8 9" key="2">
    <citation type="submission" date="2020-01" db="EMBL/GenBank/DDBJ databases">
        <title>Microvirga sp. nov., an arsenate reduction bacterium isolated from Tibet hotspring sediments.</title>
        <authorList>
            <person name="Xian W.-D."/>
            <person name="Li W.-J."/>
        </authorList>
    </citation>
    <scope>NUCLEOTIDE SEQUENCE [LARGE SCALE GENOMIC DNA]</scope>
    <source>
        <strain evidence="8 9">KCTC 23863</strain>
    </source>
</reference>
<evidence type="ECO:0000256" key="4">
    <source>
        <dbReference type="ARBA" id="ARBA00022989"/>
    </source>
</evidence>
<dbReference type="InterPro" id="IPR042094">
    <property type="entry name" value="T2SS_GspF_sf"/>
</dbReference>
<evidence type="ECO:0000256" key="3">
    <source>
        <dbReference type="ARBA" id="ARBA00022692"/>
    </source>
</evidence>
<dbReference type="Gene3D" id="1.20.81.30">
    <property type="entry name" value="Type II secretion system (T2SS), domain F"/>
    <property type="match status" value="1"/>
</dbReference>
<keyword evidence="3 6" id="KW-0812">Transmembrane</keyword>
<gene>
    <name evidence="8" type="ORF">GR328_04330</name>
</gene>
<sequence>MLPPDLVPYVIAVLMALSIGGLAVAGFYSRMTSRSIAKTRFQVVAAMGGNESVNAAGSDESRRRRAVEATLREIEDKQKIRRNAKPSLVGRMRQAGLGWSKQTYFIICGAAGVASFLLAVIVIGIGPITAIGFGCTGGLLLPHLYVSAKRKRRFKSFTAEFPNAVDIVVRGVKAGLPLVDCLKIIATEAQEPVRSEFREIVEDQTLGMPLDEAVERLSERVPLQEANFFAIVIAIQSRTGGSLSEALGNLSKVLRERTKLQAKIRSMSAEAKASGGIIGALPVVVALLVYLTSPNYIALLFTTMTGKLVLAACVLWMGTGILVMRKMINFDF</sequence>
<comment type="caution">
    <text evidence="8">The sequence shown here is derived from an EMBL/GenBank/DDBJ whole genome shotgun (WGS) entry which is preliminary data.</text>
</comment>
<evidence type="ECO:0000313" key="9">
    <source>
        <dbReference type="Proteomes" id="UP000436483"/>
    </source>
</evidence>
<feature type="transmembrane region" description="Helical" evidence="6">
    <location>
        <begin position="6"/>
        <end position="28"/>
    </location>
</feature>
<comment type="subcellular location">
    <subcellularLocation>
        <location evidence="1">Cell membrane</location>
        <topology evidence="1">Multi-pass membrane protein</topology>
    </subcellularLocation>
</comment>
<evidence type="ECO:0000256" key="5">
    <source>
        <dbReference type="ARBA" id="ARBA00023136"/>
    </source>
</evidence>
<proteinExistence type="predicted"/>
<keyword evidence="4 6" id="KW-1133">Transmembrane helix</keyword>
<dbReference type="RefSeq" id="WP_160883283.1">
    <property type="nucleotide sequence ID" value="NZ_WURB01000002.1"/>
</dbReference>
<dbReference type="PANTHER" id="PTHR35007:SF1">
    <property type="entry name" value="PILUS ASSEMBLY PROTEIN"/>
    <property type="match status" value="1"/>
</dbReference>
<dbReference type="Pfam" id="PF00482">
    <property type="entry name" value="T2SSF"/>
    <property type="match status" value="1"/>
</dbReference>
<evidence type="ECO:0000313" key="8">
    <source>
        <dbReference type="EMBL" id="MXQ10685.1"/>
    </source>
</evidence>
<dbReference type="PANTHER" id="PTHR35007">
    <property type="entry name" value="INTEGRAL MEMBRANE PROTEIN-RELATED"/>
    <property type="match status" value="1"/>
</dbReference>
<keyword evidence="5 6" id="KW-0472">Membrane</keyword>
<evidence type="ECO:0000256" key="2">
    <source>
        <dbReference type="ARBA" id="ARBA00022475"/>
    </source>
</evidence>
<dbReference type="AlphaFoldDB" id="A0A7X3SMW9"/>
<dbReference type="InterPro" id="IPR018076">
    <property type="entry name" value="T2SS_GspF_dom"/>
</dbReference>
<feature type="transmembrane region" description="Helical" evidence="6">
    <location>
        <begin position="128"/>
        <end position="146"/>
    </location>
</feature>
<protein>
    <submittedName>
        <fullName evidence="8">Pilus assembly protein</fullName>
    </submittedName>
</protein>
<feature type="transmembrane region" description="Helical" evidence="6">
    <location>
        <begin position="273"/>
        <end position="291"/>
    </location>
</feature>
<evidence type="ECO:0000259" key="7">
    <source>
        <dbReference type="Pfam" id="PF00482"/>
    </source>
</evidence>
<dbReference type="Proteomes" id="UP000436483">
    <property type="component" value="Unassembled WGS sequence"/>
</dbReference>
<dbReference type="GO" id="GO:0005886">
    <property type="term" value="C:plasma membrane"/>
    <property type="evidence" value="ECO:0007669"/>
    <property type="project" value="UniProtKB-SubCell"/>
</dbReference>
<feature type="transmembrane region" description="Helical" evidence="6">
    <location>
        <begin position="103"/>
        <end position="122"/>
    </location>
</feature>